<evidence type="ECO:0000313" key="2">
    <source>
        <dbReference type="Proteomes" id="UP000524246"/>
    </source>
</evidence>
<dbReference type="InterPro" id="IPR017850">
    <property type="entry name" value="Alkaline_phosphatase_core_sf"/>
</dbReference>
<proteinExistence type="predicted"/>
<dbReference type="SUPFAM" id="SSF53649">
    <property type="entry name" value="Alkaline phosphatase-like"/>
    <property type="match status" value="1"/>
</dbReference>
<gene>
    <name evidence="1" type="ORF">GYA55_11390</name>
</gene>
<sequence length="281" mass="32530">MKNNFIWIVFDSCRFDSFLEAKRPNISRLGEVERRYSYASWTVPSHAVYMMGVSPHKSPKGVFASEVYKEDFFNWSTRLNIPDISFRGFVPQLSLPAFLKSQGYETNALMSLPVLNQTTIINNNFDRYELMDAHNDFSAILDKLYFESSVPSFYFLNLGETHYPYTVAGEKADNLPKLHGVHGVFKHMDDLVSEDEAKQLKKSADDFFNMGILKELKDKQRLNVEYLDSLFERLYQIVPQNTHILVTSDHGELFGEDGYFGHGPIMHEKVFEVFFVEGMRP</sequence>
<organism evidence="1 2">
    <name type="scientific">SAR324 cluster bacterium</name>
    <dbReference type="NCBI Taxonomy" id="2024889"/>
    <lineage>
        <taxon>Bacteria</taxon>
        <taxon>Deltaproteobacteria</taxon>
        <taxon>SAR324 cluster</taxon>
    </lineage>
</organism>
<dbReference type="Proteomes" id="UP000524246">
    <property type="component" value="Unassembled WGS sequence"/>
</dbReference>
<protein>
    <submittedName>
        <fullName evidence="1">Metalloenzyme</fullName>
    </submittedName>
</protein>
<comment type="caution">
    <text evidence="1">The sequence shown here is derived from an EMBL/GenBank/DDBJ whole genome shotgun (WGS) entry which is preliminary data.</text>
</comment>
<dbReference type="Gene3D" id="3.40.720.10">
    <property type="entry name" value="Alkaline Phosphatase, subunit A"/>
    <property type="match status" value="1"/>
</dbReference>
<dbReference type="AlphaFoldDB" id="A0A7X9FSY7"/>
<dbReference type="EMBL" id="JAAZON010000518">
    <property type="protein sequence ID" value="NMC63756.1"/>
    <property type="molecule type" value="Genomic_DNA"/>
</dbReference>
<accession>A0A7X9FSY7</accession>
<name>A0A7X9FSY7_9DELT</name>
<evidence type="ECO:0000313" key="1">
    <source>
        <dbReference type="EMBL" id="NMC63756.1"/>
    </source>
</evidence>
<reference evidence="1 2" key="1">
    <citation type="journal article" date="2020" name="Biotechnol. Biofuels">
        <title>New insights from the biogas microbiome by comprehensive genome-resolved metagenomics of nearly 1600 species originating from multiple anaerobic digesters.</title>
        <authorList>
            <person name="Campanaro S."/>
            <person name="Treu L."/>
            <person name="Rodriguez-R L.M."/>
            <person name="Kovalovszki A."/>
            <person name="Ziels R.M."/>
            <person name="Maus I."/>
            <person name="Zhu X."/>
            <person name="Kougias P.G."/>
            <person name="Basile A."/>
            <person name="Luo G."/>
            <person name="Schluter A."/>
            <person name="Konstantinidis K.T."/>
            <person name="Angelidaki I."/>
        </authorList>
    </citation>
    <scope>NUCLEOTIDE SEQUENCE [LARGE SCALE GENOMIC DNA]</scope>
    <source>
        <strain evidence="1">AS27yjCOA_65</strain>
    </source>
</reference>